<keyword evidence="3" id="KW-1185">Reference proteome</keyword>
<organism evidence="2 3">
    <name type="scientific">Bradyrhizobium japonicum</name>
    <dbReference type="NCBI Taxonomy" id="375"/>
    <lineage>
        <taxon>Bacteria</taxon>
        <taxon>Pseudomonadati</taxon>
        <taxon>Pseudomonadota</taxon>
        <taxon>Alphaproteobacteria</taxon>
        <taxon>Hyphomicrobiales</taxon>
        <taxon>Nitrobacteraceae</taxon>
        <taxon>Bradyrhizobium</taxon>
    </lineage>
</organism>
<evidence type="ECO:0000313" key="3">
    <source>
        <dbReference type="Proteomes" id="UP001549291"/>
    </source>
</evidence>
<evidence type="ECO:0000259" key="1">
    <source>
        <dbReference type="Pfam" id="PF00535"/>
    </source>
</evidence>
<dbReference type="Pfam" id="PF00535">
    <property type="entry name" value="Glycos_transf_2"/>
    <property type="match status" value="1"/>
</dbReference>
<dbReference type="Proteomes" id="UP001549291">
    <property type="component" value="Unassembled WGS sequence"/>
</dbReference>
<dbReference type="InterPro" id="IPR001173">
    <property type="entry name" value="Glyco_trans_2-like"/>
</dbReference>
<dbReference type="InterPro" id="IPR050834">
    <property type="entry name" value="Glycosyltransf_2"/>
</dbReference>
<accession>A0ABV2RUG8</accession>
<feature type="domain" description="Glycosyltransferase 2-like" evidence="1">
    <location>
        <begin position="48"/>
        <end position="153"/>
    </location>
</feature>
<comment type="caution">
    <text evidence="2">The sequence shown here is derived from an EMBL/GenBank/DDBJ whole genome shotgun (WGS) entry which is preliminary data.</text>
</comment>
<dbReference type="Gene3D" id="3.90.550.10">
    <property type="entry name" value="Spore Coat Polysaccharide Biosynthesis Protein SpsA, Chain A"/>
    <property type="match status" value="1"/>
</dbReference>
<name>A0ABV2RUG8_BRAJP</name>
<proteinExistence type="predicted"/>
<reference evidence="2 3" key="1">
    <citation type="submission" date="2024-06" db="EMBL/GenBank/DDBJ databases">
        <title>Genomic Encyclopedia of Type Strains, Phase V (KMG-V): Genome sequencing to study the core and pangenomes of soil and plant-associated prokaryotes.</title>
        <authorList>
            <person name="Whitman W."/>
        </authorList>
    </citation>
    <scope>NUCLEOTIDE SEQUENCE [LARGE SCALE GENOMIC DNA]</scope>
    <source>
        <strain evidence="2 3">USDA 160</strain>
    </source>
</reference>
<dbReference type="InterPro" id="IPR029044">
    <property type="entry name" value="Nucleotide-diphossugar_trans"/>
</dbReference>
<gene>
    <name evidence="2" type="ORF">ABIF63_004010</name>
</gene>
<evidence type="ECO:0000313" key="2">
    <source>
        <dbReference type="EMBL" id="MET4719904.1"/>
    </source>
</evidence>
<sequence>MAIDAATRRMIPNPTANSANIVEFPPPNHAGAAADRALPAATAHPYVTIAIPTYNRAALLKGCIASALAQTYTHFEVLVSNNASPDDTARILGEFSDPRLRVITQETNIGLLPNWNACLANARGDYIILVSDDDRIMPSLLERCVALIEQQPQLPVVITLSNLHAASLGQTRPPRASRTLDTGVRDGATILNAFLTDQITVNVCGVMMNTDILRKRGGIPLDLPHTADVAAWAPLLLLGKAGLVNEACATYTYHDDSETARLGVEQLLEDGRKVADLIAHTAESCVQDMQLRKTIQLQARRCFARRGLITLTDFRKGGASIAEMASVAWQFRRDFRGVSLQAILRFVAVALCPPLLAARLRRLRRGTAEQLA</sequence>
<dbReference type="CDD" id="cd00761">
    <property type="entry name" value="Glyco_tranf_GTA_type"/>
    <property type="match status" value="1"/>
</dbReference>
<dbReference type="PANTHER" id="PTHR43685:SF2">
    <property type="entry name" value="GLYCOSYLTRANSFERASE 2-LIKE DOMAIN-CONTAINING PROTEIN"/>
    <property type="match status" value="1"/>
</dbReference>
<protein>
    <submittedName>
        <fullName evidence="2">Glycosyltransferase involved in cell wall biosynthesis</fullName>
    </submittedName>
</protein>
<dbReference type="EMBL" id="JBEPTQ010000002">
    <property type="protein sequence ID" value="MET4719904.1"/>
    <property type="molecule type" value="Genomic_DNA"/>
</dbReference>
<dbReference type="PANTHER" id="PTHR43685">
    <property type="entry name" value="GLYCOSYLTRANSFERASE"/>
    <property type="match status" value="1"/>
</dbReference>
<dbReference type="SUPFAM" id="SSF53448">
    <property type="entry name" value="Nucleotide-diphospho-sugar transferases"/>
    <property type="match status" value="1"/>
</dbReference>